<dbReference type="GO" id="GO:0003723">
    <property type="term" value="F:RNA binding"/>
    <property type="evidence" value="ECO:0007669"/>
    <property type="project" value="UniProtKB-KW"/>
</dbReference>
<keyword evidence="10" id="KW-0695">RNA-directed DNA polymerase</keyword>
<dbReference type="GO" id="GO:0003887">
    <property type="term" value="F:DNA-directed DNA polymerase activity"/>
    <property type="evidence" value="ECO:0007669"/>
    <property type="project" value="UniProtKB-KW"/>
</dbReference>
<accession>A0A9Q3J8H2</accession>
<evidence type="ECO:0000256" key="6">
    <source>
        <dbReference type="ARBA" id="ARBA00022801"/>
    </source>
</evidence>
<dbReference type="GO" id="GO:0046872">
    <property type="term" value="F:metal ion binding"/>
    <property type="evidence" value="ECO:0007669"/>
    <property type="project" value="UniProtKB-KW"/>
</dbReference>
<keyword evidence="5" id="KW-0255">Endonuclease</keyword>
<dbReference type="GO" id="GO:0015074">
    <property type="term" value="P:DNA integration"/>
    <property type="evidence" value="ECO:0007669"/>
    <property type="project" value="UniProtKB-KW"/>
</dbReference>
<comment type="caution">
    <text evidence="18">The sequence shown here is derived from an EMBL/GenBank/DDBJ whole genome shotgun (WGS) entry which is preliminary data.</text>
</comment>
<evidence type="ECO:0000256" key="1">
    <source>
        <dbReference type="ARBA" id="ARBA00022578"/>
    </source>
</evidence>
<dbReference type="InterPro" id="IPR043502">
    <property type="entry name" value="DNA/RNA_pol_sf"/>
</dbReference>
<dbReference type="Proteomes" id="UP000765509">
    <property type="component" value="Unassembled WGS sequence"/>
</dbReference>
<dbReference type="PANTHER" id="PTHR42648">
    <property type="entry name" value="TRANSPOSASE, PUTATIVE-RELATED"/>
    <property type="match status" value="1"/>
</dbReference>
<evidence type="ECO:0000256" key="12">
    <source>
        <dbReference type="ARBA" id="ARBA00023172"/>
    </source>
</evidence>
<dbReference type="GO" id="GO:0004519">
    <property type="term" value="F:endonuclease activity"/>
    <property type="evidence" value="ECO:0007669"/>
    <property type="project" value="UniProtKB-KW"/>
</dbReference>
<proteinExistence type="predicted"/>
<dbReference type="Pfam" id="PF07727">
    <property type="entry name" value="RVT_2"/>
    <property type="match status" value="1"/>
</dbReference>
<feature type="domain" description="Integrase catalytic" evidence="17">
    <location>
        <begin position="114"/>
        <end position="262"/>
    </location>
</feature>
<comment type="catalytic activity">
    <reaction evidence="14">
        <text>DNA(n) + a 2'-deoxyribonucleoside 5'-triphosphate = DNA(n+1) + diphosphate</text>
        <dbReference type="Rhea" id="RHEA:22508"/>
        <dbReference type="Rhea" id="RHEA-COMP:17339"/>
        <dbReference type="Rhea" id="RHEA-COMP:17340"/>
        <dbReference type="ChEBI" id="CHEBI:33019"/>
        <dbReference type="ChEBI" id="CHEBI:61560"/>
        <dbReference type="ChEBI" id="CHEBI:173112"/>
        <dbReference type="EC" id="2.7.7.49"/>
    </reaction>
</comment>
<dbReference type="PROSITE" id="PS50994">
    <property type="entry name" value="INTEGRASE"/>
    <property type="match status" value="1"/>
</dbReference>
<keyword evidence="11" id="KW-0239">DNA-directed DNA polymerase</keyword>
<dbReference type="PANTHER" id="PTHR42648:SF11">
    <property type="entry name" value="TRANSPOSON TY4-P GAG-POL POLYPROTEIN"/>
    <property type="match status" value="1"/>
</dbReference>
<dbReference type="GO" id="GO:0032196">
    <property type="term" value="P:transposition"/>
    <property type="evidence" value="ECO:0007669"/>
    <property type="project" value="UniProtKB-KW"/>
</dbReference>
<keyword evidence="9" id="KW-0229">DNA integration</keyword>
<dbReference type="SUPFAM" id="SSF53098">
    <property type="entry name" value="Ribonuclease H-like"/>
    <property type="match status" value="1"/>
</dbReference>
<dbReference type="OrthoDB" id="1739418at2759"/>
<evidence type="ECO:0000256" key="10">
    <source>
        <dbReference type="ARBA" id="ARBA00022918"/>
    </source>
</evidence>
<keyword evidence="7" id="KW-0460">Magnesium</keyword>
<keyword evidence="2" id="KW-0548">Nucleotidyltransferase</keyword>
<evidence type="ECO:0000256" key="15">
    <source>
        <dbReference type="ARBA" id="ARBA00049244"/>
    </source>
</evidence>
<dbReference type="GO" id="GO:0006310">
    <property type="term" value="P:DNA recombination"/>
    <property type="evidence" value="ECO:0007669"/>
    <property type="project" value="UniProtKB-KW"/>
</dbReference>
<keyword evidence="8" id="KW-0694">RNA-binding</keyword>
<keyword evidence="11" id="KW-0808">Transferase</keyword>
<evidence type="ECO:0000256" key="8">
    <source>
        <dbReference type="ARBA" id="ARBA00022884"/>
    </source>
</evidence>
<dbReference type="InterPro" id="IPR057670">
    <property type="entry name" value="SH3_retrovirus"/>
</dbReference>
<organism evidence="18 19">
    <name type="scientific">Austropuccinia psidii MF-1</name>
    <dbReference type="NCBI Taxonomy" id="1389203"/>
    <lineage>
        <taxon>Eukaryota</taxon>
        <taxon>Fungi</taxon>
        <taxon>Dikarya</taxon>
        <taxon>Basidiomycota</taxon>
        <taxon>Pucciniomycotina</taxon>
        <taxon>Pucciniomycetes</taxon>
        <taxon>Pucciniales</taxon>
        <taxon>Sphaerophragmiaceae</taxon>
        <taxon>Austropuccinia</taxon>
    </lineage>
</organism>
<keyword evidence="3" id="KW-0540">Nuclease</keyword>
<keyword evidence="6" id="KW-0378">Hydrolase</keyword>
<dbReference type="SUPFAM" id="SSF56672">
    <property type="entry name" value="DNA/RNA polymerases"/>
    <property type="match status" value="1"/>
</dbReference>
<keyword evidence="4" id="KW-0479">Metal-binding</keyword>
<evidence type="ECO:0000259" key="17">
    <source>
        <dbReference type="PROSITE" id="PS50994"/>
    </source>
</evidence>
<evidence type="ECO:0000256" key="2">
    <source>
        <dbReference type="ARBA" id="ARBA00022695"/>
    </source>
</evidence>
<keyword evidence="13" id="KW-0511">Multifunctional enzyme</keyword>
<evidence type="ECO:0000256" key="3">
    <source>
        <dbReference type="ARBA" id="ARBA00022722"/>
    </source>
</evidence>
<dbReference type="Pfam" id="PF13976">
    <property type="entry name" value="gag_pre-integrs"/>
    <property type="match status" value="1"/>
</dbReference>
<evidence type="ECO:0000256" key="13">
    <source>
        <dbReference type="ARBA" id="ARBA00023268"/>
    </source>
</evidence>
<evidence type="ECO:0000256" key="4">
    <source>
        <dbReference type="ARBA" id="ARBA00022723"/>
    </source>
</evidence>
<evidence type="ECO:0000256" key="5">
    <source>
        <dbReference type="ARBA" id="ARBA00022759"/>
    </source>
</evidence>
<dbReference type="Pfam" id="PF25597">
    <property type="entry name" value="SH3_retrovirus"/>
    <property type="match status" value="1"/>
</dbReference>
<evidence type="ECO:0000256" key="14">
    <source>
        <dbReference type="ARBA" id="ARBA00048173"/>
    </source>
</evidence>
<keyword evidence="12" id="KW-0233">DNA recombination</keyword>
<feature type="compositionally biased region" description="Low complexity" evidence="16">
    <location>
        <begin position="354"/>
        <end position="364"/>
    </location>
</feature>
<evidence type="ECO:0000313" key="18">
    <source>
        <dbReference type="EMBL" id="MBW0558315.1"/>
    </source>
</evidence>
<dbReference type="InterPro" id="IPR036397">
    <property type="entry name" value="RNaseH_sf"/>
</dbReference>
<evidence type="ECO:0000256" key="9">
    <source>
        <dbReference type="ARBA" id="ARBA00022908"/>
    </source>
</evidence>
<evidence type="ECO:0000256" key="7">
    <source>
        <dbReference type="ARBA" id="ARBA00022842"/>
    </source>
</evidence>
<dbReference type="InterPro" id="IPR013103">
    <property type="entry name" value="RVT_2"/>
</dbReference>
<comment type="catalytic activity">
    <reaction evidence="15">
        <text>DNA(n) + a 2'-deoxyribonucleoside 5'-triphosphate = DNA(n+1) + diphosphate</text>
        <dbReference type="Rhea" id="RHEA:22508"/>
        <dbReference type="Rhea" id="RHEA-COMP:17339"/>
        <dbReference type="Rhea" id="RHEA-COMP:17340"/>
        <dbReference type="ChEBI" id="CHEBI:33019"/>
        <dbReference type="ChEBI" id="CHEBI:61560"/>
        <dbReference type="ChEBI" id="CHEBI:173112"/>
        <dbReference type="EC" id="2.7.7.7"/>
    </reaction>
</comment>
<dbReference type="GO" id="GO:0003964">
    <property type="term" value="F:RNA-directed DNA polymerase activity"/>
    <property type="evidence" value="ECO:0007669"/>
    <property type="project" value="UniProtKB-KW"/>
</dbReference>
<name>A0A9Q3J8H2_9BASI</name>
<dbReference type="GO" id="GO:0016787">
    <property type="term" value="F:hydrolase activity"/>
    <property type="evidence" value="ECO:0007669"/>
    <property type="project" value="UniProtKB-KW"/>
</dbReference>
<dbReference type="InterPro" id="IPR001584">
    <property type="entry name" value="Integrase_cat-core"/>
</dbReference>
<feature type="region of interest" description="Disordered" evidence="16">
    <location>
        <begin position="347"/>
        <end position="366"/>
    </location>
</feature>
<dbReference type="InterPro" id="IPR012337">
    <property type="entry name" value="RNaseH-like_sf"/>
</dbReference>
<dbReference type="Gene3D" id="3.30.420.10">
    <property type="entry name" value="Ribonuclease H-like superfamily/Ribonuclease H"/>
    <property type="match status" value="1"/>
</dbReference>
<dbReference type="InterPro" id="IPR025724">
    <property type="entry name" value="GAG-pre-integrase_dom"/>
</dbReference>
<sequence>MFNNKFFFEKLHPNHHTKVTTGCGKSNLTSQGTGLAKIVDRLGNLWLLPNSLYVPDLTTNLLALSSIAKNETRIKKTTSYFEVYTDNNDKPSFICPNTSGILETRIILSDSRCLNTQKIEDSDLWHKRLGHMNKNDMKKLVKTTEISNVCDDCIKDQMSGFITTKFLKNKSDCFNHFCIFKLLAENKFTTKIKNILTDGGGEFINKSFKNHCIELGINHIISPPYTPQHNPFAERGNRSILEKARCILLQSKLPTKYWAEAVSTATFLSWLKIPTHSIKNKFNSKAWDGIFLGYENEASSYRILRISDQKVIISKHVIFDENKFPSLSSQTQPMEDTTKILLFPRQSTEEETNNDSNMEDSSSSVDLASLENEREEIFVDALEQQPKRIQVIGPRRPTLISSEINSNNILPFSRRQTGANLTTLTQTPRTFIEAMNCPNKEKWNLAIKKELQNIEELNVWTLRNKKEDDHPISSTWIFKEKTDDSGKILEHKAHLCAHGFHQIAGLDYQSTFAPTGRLSSLRALISFAAIYKYDFHQMDVRSAFLNAPLQEEIWLEIPQGVSANKETQVFQLNKALYGLKQASLAWYKHLSSWLITSGFQCFLTDPCVFWRRSKNPIWIYVHVDDLAIFGPNLEDFKKEIKNEFDMKDMGKANLLLGIKINHFEDGFSLDQEHYIKELADKYEIKNLIPSNTPLKPHLQLLISSDKEHEEFNKLNINY</sequence>
<dbReference type="GO" id="GO:0005634">
    <property type="term" value="C:nucleus"/>
    <property type="evidence" value="ECO:0007669"/>
    <property type="project" value="UniProtKB-ARBA"/>
</dbReference>
<dbReference type="AlphaFoldDB" id="A0A9Q3J8H2"/>
<reference evidence="18" key="1">
    <citation type="submission" date="2021-03" db="EMBL/GenBank/DDBJ databases">
        <title>Draft genome sequence of rust myrtle Austropuccinia psidii MF-1, a brazilian biotype.</title>
        <authorList>
            <person name="Quecine M.C."/>
            <person name="Pachon D.M.R."/>
            <person name="Bonatelli M.L."/>
            <person name="Correr F.H."/>
            <person name="Franceschini L.M."/>
            <person name="Leite T.F."/>
            <person name="Margarido G.R.A."/>
            <person name="Almeida C.A."/>
            <person name="Ferrarezi J.A."/>
            <person name="Labate C.A."/>
        </authorList>
    </citation>
    <scope>NUCLEOTIDE SEQUENCE</scope>
    <source>
        <strain evidence="18">MF-1</strain>
    </source>
</reference>
<evidence type="ECO:0000313" key="19">
    <source>
        <dbReference type="Proteomes" id="UP000765509"/>
    </source>
</evidence>
<protein>
    <recommendedName>
        <fullName evidence="17">Integrase catalytic domain-containing protein</fullName>
    </recommendedName>
</protein>
<evidence type="ECO:0000256" key="16">
    <source>
        <dbReference type="SAM" id="MobiDB-lite"/>
    </source>
</evidence>
<keyword evidence="19" id="KW-1185">Reference proteome</keyword>
<gene>
    <name evidence="18" type="ORF">O181_098030</name>
</gene>
<dbReference type="InterPro" id="IPR039537">
    <property type="entry name" value="Retrotran_Ty1/copia-like"/>
</dbReference>
<keyword evidence="1" id="KW-0815">Transposition</keyword>
<dbReference type="EMBL" id="AVOT02066522">
    <property type="protein sequence ID" value="MBW0558315.1"/>
    <property type="molecule type" value="Genomic_DNA"/>
</dbReference>
<evidence type="ECO:0000256" key="11">
    <source>
        <dbReference type="ARBA" id="ARBA00022932"/>
    </source>
</evidence>